<dbReference type="PANTHER" id="PTHR12506:SF50">
    <property type="entry name" value="ZINC FINGER CCCH DOMAIN-CONTAINING PROTEIN 26"/>
    <property type="match status" value="1"/>
</dbReference>
<accession>A0A835EC65</accession>
<dbReference type="InterPro" id="IPR050974">
    <property type="entry name" value="Plant_ZF_CCCH"/>
</dbReference>
<feature type="zinc finger region" description="C3H1-type" evidence="5">
    <location>
        <begin position="1066"/>
        <end position="1094"/>
    </location>
</feature>
<evidence type="ECO:0000256" key="4">
    <source>
        <dbReference type="ARBA" id="ARBA00023125"/>
    </source>
</evidence>
<feature type="zinc finger region" description="C3H1-type" evidence="5">
    <location>
        <begin position="1368"/>
        <end position="1396"/>
    </location>
</feature>
<evidence type="ECO:0000256" key="5">
    <source>
        <dbReference type="PROSITE-ProRule" id="PRU00723"/>
    </source>
</evidence>
<feature type="domain" description="C3H1-type" evidence="7">
    <location>
        <begin position="1066"/>
        <end position="1094"/>
    </location>
</feature>
<feature type="region of interest" description="Disordered" evidence="6">
    <location>
        <begin position="1101"/>
        <end position="1128"/>
    </location>
</feature>
<name>A0A835EC65_9POAL</name>
<feature type="region of interest" description="Disordered" evidence="6">
    <location>
        <begin position="834"/>
        <end position="885"/>
    </location>
</feature>
<dbReference type="PROSITE" id="PS50103">
    <property type="entry name" value="ZF_C3H1"/>
    <property type="match status" value="7"/>
</dbReference>
<evidence type="ECO:0000313" key="9">
    <source>
        <dbReference type="Proteomes" id="UP000636709"/>
    </source>
</evidence>
<feature type="compositionally biased region" description="Basic and acidic residues" evidence="6">
    <location>
        <begin position="834"/>
        <end position="863"/>
    </location>
</feature>
<feature type="compositionally biased region" description="Basic and acidic residues" evidence="6">
    <location>
        <begin position="1156"/>
        <end position="1166"/>
    </location>
</feature>
<feature type="region of interest" description="Disordered" evidence="6">
    <location>
        <begin position="1156"/>
        <end position="1176"/>
    </location>
</feature>
<feature type="compositionally biased region" description="Basic and acidic residues" evidence="6">
    <location>
        <begin position="725"/>
        <end position="737"/>
    </location>
</feature>
<feature type="domain" description="C3H1-type" evidence="7">
    <location>
        <begin position="1007"/>
        <end position="1035"/>
    </location>
</feature>
<dbReference type="OrthoDB" id="1914176at2759"/>
<dbReference type="EMBL" id="JACEFO010002109">
    <property type="protein sequence ID" value="KAF8681851.1"/>
    <property type="molecule type" value="Genomic_DNA"/>
</dbReference>
<dbReference type="SMART" id="SM00356">
    <property type="entry name" value="ZnF_C3H1"/>
    <property type="match status" value="7"/>
</dbReference>
<feature type="compositionally biased region" description="Low complexity" evidence="6">
    <location>
        <begin position="25"/>
        <end position="36"/>
    </location>
</feature>
<feature type="region of interest" description="Disordered" evidence="6">
    <location>
        <begin position="725"/>
        <end position="751"/>
    </location>
</feature>
<keyword evidence="2 5" id="KW-0863">Zinc-finger</keyword>
<feature type="domain" description="C3H1-type" evidence="7">
    <location>
        <begin position="1368"/>
        <end position="1396"/>
    </location>
</feature>
<dbReference type="InterPro" id="IPR036855">
    <property type="entry name" value="Znf_CCCH_sf"/>
</dbReference>
<dbReference type="SUPFAM" id="SSF90229">
    <property type="entry name" value="CCCH zinc finger"/>
    <property type="match status" value="5"/>
</dbReference>
<keyword evidence="3 5" id="KW-0862">Zinc</keyword>
<keyword evidence="9" id="KW-1185">Reference proteome</keyword>
<protein>
    <recommendedName>
        <fullName evidence="7">C3H1-type domain-containing protein</fullName>
    </recommendedName>
</protein>
<evidence type="ECO:0000313" key="8">
    <source>
        <dbReference type="EMBL" id="KAF8681851.1"/>
    </source>
</evidence>
<keyword evidence="1 5" id="KW-0479">Metal-binding</keyword>
<feature type="domain" description="C3H1-type" evidence="7">
    <location>
        <begin position="1195"/>
        <end position="1223"/>
    </location>
</feature>
<dbReference type="Proteomes" id="UP000636709">
    <property type="component" value="Unassembled WGS sequence"/>
</dbReference>
<feature type="domain" description="C3H1-type" evidence="7">
    <location>
        <begin position="1335"/>
        <end position="1363"/>
    </location>
</feature>
<dbReference type="GO" id="GO:0003677">
    <property type="term" value="F:DNA binding"/>
    <property type="evidence" value="ECO:0007669"/>
    <property type="project" value="UniProtKB-KW"/>
</dbReference>
<dbReference type="Pfam" id="PF00642">
    <property type="entry name" value="zf-CCCH"/>
    <property type="match status" value="6"/>
</dbReference>
<dbReference type="GO" id="GO:0003729">
    <property type="term" value="F:mRNA binding"/>
    <property type="evidence" value="ECO:0007669"/>
    <property type="project" value="UniProtKB-ARBA"/>
</dbReference>
<keyword evidence="4" id="KW-0238">DNA-binding</keyword>
<feature type="domain" description="C3H1-type" evidence="7">
    <location>
        <begin position="1266"/>
        <end position="1294"/>
    </location>
</feature>
<feature type="domain" description="C3H1-type" evidence="7">
    <location>
        <begin position="1429"/>
        <end position="1457"/>
    </location>
</feature>
<feature type="zinc finger region" description="C3H1-type" evidence="5">
    <location>
        <begin position="1195"/>
        <end position="1223"/>
    </location>
</feature>
<reference evidence="8" key="1">
    <citation type="submission" date="2020-07" db="EMBL/GenBank/DDBJ databases">
        <title>Genome sequence and genetic diversity analysis of an under-domesticated orphan crop, white fonio (Digitaria exilis).</title>
        <authorList>
            <person name="Bennetzen J.L."/>
            <person name="Chen S."/>
            <person name="Ma X."/>
            <person name="Wang X."/>
            <person name="Yssel A.E.J."/>
            <person name="Chaluvadi S.R."/>
            <person name="Johnson M."/>
            <person name="Gangashetty P."/>
            <person name="Hamidou F."/>
            <person name="Sanogo M.D."/>
            <person name="Zwaenepoel A."/>
            <person name="Wallace J."/>
            <person name="Van De Peer Y."/>
            <person name="Van Deynze A."/>
        </authorList>
    </citation>
    <scope>NUCLEOTIDE SEQUENCE</scope>
    <source>
        <tissue evidence="8">Leaves</tissue>
    </source>
</reference>
<evidence type="ECO:0000259" key="7">
    <source>
        <dbReference type="PROSITE" id="PS50103"/>
    </source>
</evidence>
<feature type="zinc finger region" description="C3H1-type" evidence="5">
    <location>
        <begin position="1266"/>
        <end position="1294"/>
    </location>
</feature>
<evidence type="ECO:0000256" key="6">
    <source>
        <dbReference type="SAM" id="MobiDB-lite"/>
    </source>
</evidence>
<feature type="region of interest" description="Disordered" evidence="6">
    <location>
        <begin position="71"/>
        <end position="100"/>
    </location>
</feature>
<evidence type="ECO:0000256" key="1">
    <source>
        <dbReference type="ARBA" id="ARBA00022723"/>
    </source>
</evidence>
<dbReference type="GO" id="GO:0008270">
    <property type="term" value="F:zinc ion binding"/>
    <property type="evidence" value="ECO:0007669"/>
    <property type="project" value="UniProtKB-KW"/>
</dbReference>
<sequence length="1462" mass="160156">MAGVEDEDEFKDALATPDPPPSSPLPTSKSKTAAAGAVGGGLGRRLLASIPLPASLSAAIGRFSTPKPPASNVGLGLLLHAGPATPADGDGTPASDAASAISSPHLLPLAYLQRQHGDDQVAGPCAGVGEEDLGLVPAEEQGRTKAEDREKDCVAVDGCSVDRNDLCFRGQEEDGEKWQDDELGASVSGCMFQDQEEVMVEQGATEDFAAVVEDQSDSTAVEQCAGDETRAAKDENDVEVNEEVIEQEGAVSRLVAAEDGFAVGSQEEDVVVAEQSVYVISVQDQLEAVEQCSGDQLRTTAGDNSGQDKDLVDQEEETEYYTALEAVEQCTDDGSKAVKDGSIVEGVERMAKQGVVGALDAAKNGAPVESQEDDAMVAEQNEDCISVHDQHKVVELDDQLRTAIDDIATQDQEMVEQEGAIEYYYAVEAVEQCTNDGSRAVNDGNVVEDKEKVVVQELAVGLLDADKDFVTVESEEDLVSAEQSESGISVQDQNEVVEQCTSDQLKVTTDDNSAQDQEVLQQEGATKYYTALKDASKDSVILDSQVVAEPVEDDISVQDHKVVEQHTRTTMNDNAAEDQEEVEQEYAIVDRDRDAETDDIAVEDQEKEMRQSAGDESRAINHENAMEFNKVDDQKDVTDEYGVIKDGIGVKILEKNNVVVVEQVGDAISQPEEGNVVKQYASDQLRATTDDNAEKQEEVLEQGGAIAERLVTTDGIAVQDQEKEVEQSVGEESRATKNENGVEDSEKVDQDVIGRQSVMKDGSGVESEEEVVVISEKGGDEISVQDVGDVMEQCTSDQLRTTMEDNAAQCQEVVEQEGAFIEMGVTADGFTVEDKDKEVEQSTVDEARATEDENAVEDNKVVDQEDSTDTEGAAKDGSGVESQEDVVVAEQGGAGISVRDEGNVLEQCTNDQLRTTTDDNAAEDQEVVEQEGIVNILSAANVGIAVELREVIVGAEKVEDGVSIQDQDKVVEQFPGNQQRITTDDYAAEDQEVSREKIGLSAGYPQRPAKLNCRFYISTGSCSYGSSCHFNHPQLKANLEASSFPSEHRNHEVEFLELNRVGLPIREGARKCTYYMCNGTCRYGKKCCFNHPEEVLDAQLHTPTGWDDNNPQSSPHSKKSPEHATINDISSGSEIFPANIIRMLLPPQNVPPCTEEKEMKVKKDPEWSSASDNSDGCCSADSSDGPLCKQEHVNYSARPECPFLLKYGNCKFASACQYYHPKDKFPSRYHTRDNFPSRYHPKDNFQSRHRPKTDPQLEEASVYPEKPGEPECPFYMKTGSCKFGANCKFHHPKDLTPSMQRPSSPKRLVAACEPHPAARTTLQDHMYQQQKYPERPGQPDCRYYMQFGKCKFQSACIFNHPKERLSSGWHTAECPFYMKTGSCQFGSACEFYHPKDRCSRTGGNGDDTVYEHDFVAESENVTKTAYPERPGELECSHYMKHGYCKFQMNCKFHHPSDRLSKK</sequence>
<evidence type="ECO:0000256" key="3">
    <source>
        <dbReference type="ARBA" id="ARBA00022833"/>
    </source>
</evidence>
<feature type="zinc finger region" description="C3H1-type" evidence="5">
    <location>
        <begin position="1007"/>
        <end position="1035"/>
    </location>
</feature>
<dbReference type="PANTHER" id="PTHR12506">
    <property type="entry name" value="PROTEIN PHOSPHATASE RELATED"/>
    <property type="match status" value="1"/>
</dbReference>
<proteinExistence type="predicted"/>
<dbReference type="InterPro" id="IPR000571">
    <property type="entry name" value="Znf_CCCH"/>
</dbReference>
<feature type="zinc finger region" description="C3H1-type" evidence="5">
    <location>
        <begin position="1335"/>
        <end position="1363"/>
    </location>
</feature>
<feature type="region of interest" description="Disordered" evidence="6">
    <location>
        <begin position="1231"/>
        <end position="1265"/>
    </location>
</feature>
<feature type="zinc finger region" description="C3H1-type" evidence="5">
    <location>
        <begin position="1429"/>
        <end position="1457"/>
    </location>
</feature>
<comment type="caution">
    <text evidence="8">The sequence shown here is derived from an EMBL/GenBank/DDBJ whole genome shotgun (WGS) entry which is preliminary data.</text>
</comment>
<organism evidence="8 9">
    <name type="scientific">Digitaria exilis</name>
    <dbReference type="NCBI Taxonomy" id="1010633"/>
    <lineage>
        <taxon>Eukaryota</taxon>
        <taxon>Viridiplantae</taxon>
        <taxon>Streptophyta</taxon>
        <taxon>Embryophyta</taxon>
        <taxon>Tracheophyta</taxon>
        <taxon>Spermatophyta</taxon>
        <taxon>Magnoliopsida</taxon>
        <taxon>Liliopsida</taxon>
        <taxon>Poales</taxon>
        <taxon>Poaceae</taxon>
        <taxon>PACMAD clade</taxon>
        <taxon>Panicoideae</taxon>
        <taxon>Panicodae</taxon>
        <taxon>Paniceae</taxon>
        <taxon>Anthephorinae</taxon>
        <taxon>Digitaria</taxon>
    </lineage>
</organism>
<dbReference type="Gene3D" id="4.10.1000.10">
    <property type="entry name" value="Zinc finger, CCCH-type"/>
    <property type="match status" value="3"/>
</dbReference>
<feature type="compositionally biased region" description="Basic and acidic residues" evidence="6">
    <location>
        <begin position="1231"/>
        <end position="1246"/>
    </location>
</feature>
<dbReference type="Pfam" id="PF14608">
    <property type="entry name" value="zf-CCCH_2"/>
    <property type="match status" value="1"/>
</dbReference>
<gene>
    <name evidence="8" type="ORF">HU200_045295</name>
</gene>
<feature type="region of interest" description="Disordered" evidence="6">
    <location>
        <begin position="1"/>
        <end position="36"/>
    </location>
</feature>
<feature type="compositionally biased region" description="Acidic residues" evidence="6">
    <location>
        <begin position="1"/>
        <end position="10"/>
    </location>
</feature>
<evidence type="ECO:0000256" key="2">
    <source>
        <dbReference type="ARBA" id="ARBA00022771"/>
    </source>
</evidence>